<evidence type="ECO:0000256" key="2">
    <source>
        <dbReference type="ARBA" id="ARBA00022747"/>
    </source>
</evidence>
<dbReference type="Gene3D" id="3.90.220.20">
    <property type="entry name" value="DNA methylase specificity domains"/>
    <property type="match status" value="1"/>
</dbReference>
<dbReference type="InterPro" id="IPR000055">
    <property type="entry name" value="Restrct_endonuc_typeI_TRD"/>
</dbReference>
<keyword evidence="2" id="KW-0680">Restriction system</keyword>
<proteinExistence type="inferred from homology"/>
<comment type="caution">
    <text evidence="5">The sequence shown here is derived from an EMBL/GenBank/DDBJ whole genome shotgun (WGS) entry which is preliminary data.</text>
</comment>
<dbReference type="GO" id="GO:0004519">
    <property type="term" value="F:endonuclease activity"/>
    <property type="evidence" value="ECO:0007669"/>
    <property type="project" value="UniProtKB-KW"/>
</dbReference>
<keyword evidence="6" id="KW-1185">Reference proteome</keyword>
<dbReference type="GO" id="GO:0016787">
    <property type="term" value="F:hydrolase activity"/>
    <property type="evidence" value="ECO:0007669"/>
    <property type="project" value="UniProtKB-KW"/>
</dbReference>
<dbReference type="RefSeq" id="WP_349187313.1">
    <property type="nucleotide sequence ID" value="NZ_JBBMEN010000076.1"/>
</dbReference>
<keyword evidence="3" id="KW-0238">DNA-binding</keyword>
<gene>
    <name evidence="5" type="ORF">WMO20_14445</name>
</gene>
<dbReference type="InterPro" id="IPR052021">
    <property type="entry name" value="Type-I_RS_S_subunit"/>
</dbReference>
<reference evidence="5 6" key="1">
    <citation type="submission" date="2024-03" db="EMBL/GenBank/DDBJ databases">
        <title>Human intestinal bacterial collection.</title>
        <authorList>
            <person name="Pauvert C."/>
            <person name="Hitch T.C.A."/>
            <person name="Clavel T."/>
        </authorList>
    </citation>
    <scope>NUCLEOTIDE SEQUENCE [LARGE SCALE GENOMIC DNA]</scope>
    <source>
        <strain evidence="5 6">CLA-AA-H281</strain>
    </source>
</reference>
<dbReference type="PANTHER" id="PTHR30408">
    <property type="entry name" value="TYPE-1 RESTRICTION ENZYME ECOKI SPECIFICITY PROTEIN"/>
    <property type="match status" value="1"/>
</dbReference>
<keyword evidence="5" id="KW-0378">Hydrolase</keyword>
<keyword evidence="5" id="KW-0255">Endonuclease</keyword>
<name>A0ABV1C6B4_9FIRM</name>
<dbReference type="Proteomes" id="UP001465119">
    <property type="component" value="Unassembled WGS sequence"/>
</dbReference>
<protein>
    <submittedName>
        <fullName evidence="5">Restriction endonuclease subunit S</fullName>
        <ecNumber evidence="5">3.1.21.-</ecNumber>
    </submittedName>
</protein>
<feature type="non-terminal residue" evidence="5">
    <location>
        <position position="1"/>
    </location>
</feature>
<dbReference type="Pfam" id="PF01420">
    <property type="entry name" value="Methylase_S"/>
    <property type="match status" value="1"/>
</dbReference>
<evidence type="ECO:0000259" key="4">
    <source>
        <dbReference type="Pfam" id="PF01420"/>
    </source>
</evidence>
<comment type="similarity">
    <text evidence="1">Belongs to the type-I restriction system S methylase family.</text>
</comment>
<dbReference type="InterPro" id="IPR044946">
    <property type="entry name" value="Restrct_endonuc_typeI_TRD_sf"/>
</dbReference>
<keyword evidence="5" id="KW-0540">Nuclease</keyword>
<dbReference type="EC" id="3.1.21.-" evidence="5"/>
<dbReference type="EMBL" id="JBBMEN010000076">
    <property type="protein sequence ID" value="MEQ2387107.1"/>
    <property type="molecule type" value="Genomic_DNA"/>
</dbReference>
<sequence length="213" mass="23614">INDNLEQQAAALFSSLYNRSNTEVRYTDLIQILGGGTPKTGETAYWNGNIAFFTPKDVGTPYTFITEKTITEEGLSHCNSRLYPVNTVFVTARGTVGKVGLSGVPMAMNQSCYALVGKETHQLLVYFYTLKAVDRLKHKASGAVFDAITTRDFDSEQIMKLSDDDAKAFLCVAEPMFQEMLNNSIENLRLSTLRDFLLPKLMSGEIDVSSVQL</sequence>
<dbReference type="PANTHER" id="PTHR30408:SF13">
    <property type="entry name" value="TYPE I RESTRICTION ENZYME HINDI SPECIFICITY SUBUNIT"/>
    <property type="match status" value="1"/>
</dbReference>
<accession>A0ABV1C6B4</accession>
<evidence type="ECO:0000256" key="3">
    <source>
        <dbReference type="ARBA" id="ARBA00023125"/>
    </source>
</evidence>
<evidence type="ECO:0000313" key="5">
    <source>
        <dbReference type="EMBL" id="MEQ2387107.1"/>
    </source>
</evidence>
<organism evidence="5 6">
    <name type="scientific">Faecalibacterium intestinale</name>
    <dbReference type="NCBI Taxonomy" id="3133155"/>
    <lineage>
        <taxon>Bacteria</taxon>
        <taxon>Bacillati</taxon>
        <taxon>Bacillota</taxon>
        <taxon>Clostridia</taxon>
        <taxon>Eubacteriales</taxon>
        <taxon>Oscillospiraceae</taxon>
        <taxon>Faecalibacterium</taxon>
    </lineage>
</organism>
<evidence type="ECO:0000313" key="6">
    <source>
        <dbReference type="Proteomes" id="UP001465119"/>
    </source>
</evidence>
<feature type="domain" description="Type I restriction modification DNA specificity" evidence="4">
    <location>
        <begin position="22"/>
        <end position="159"/>
    </location>
</feature>
<dbReference type="SUPFAM" id="SSF116734">
    <property type="entry name" value="DNA methylase specificity domain"/>
    <property type="match status" value="1"/>
</dbReference>
<dbReference type="CDD" id="cd17243">
    <property type="entry name" value="RMtype1_S_AchA6I-TRD2-CR2_like"/>
    <property type="match status" value="1"/>
</dbReference>
<evidence type="ECO:0000256" key="1">
    <source>
        <dbReference type="ARBA" id="ARBA00010923"/>
    </source>
</evidence>